<keyword evidence="1" id="KW-0808">Transferase</keyword>
<sequence length="86" mass="9658">TGLGAVLLQLQEDGKEHVIAYASRSMNKAEMNYAITDQKCLAVVWALKTSKIPKGRRARWIMELQQYDFQIKHRPGKANANADALS</sequence>
<evidence type="ECO:0000256" key="4">
    <source>
        <dbReference type="ARBA" id="ARBA00022759"/>
    </source>
</evidence>
<reference evidence="8 9" key="1">
    <citation type="submission" date="2017-11" db="EMBL/GenBank/DDBJ databases">
        <title>The genome of Rhizophagus clarus HR1 reveals common genetic basis of auxotrophy among arbuscular mycorrhizal fungi.</title>
        <authorList>
            <person name="Kobayashi Y."/>
        </authorList>
    </citation>
    <scope>NUCLEOTIDE SEQUENCE [LARGE SCALE GENOMIC DNA]</scope>
    <source>
        <strain evidence="8 9">HR1</strain>
    </source>
</reference>
<dbReference type="Pfam" id="PF17917">
    <property type="entry name" value="RT_RNaseH"/>
    <property type="match status" value="1"/>
</dbReference>
<evidence type="ECO:0000313" key="9">
    <source>
        <dbReference type="Proteomes" id="UP000247702"/>
    </source>
</evidence>
<evidence type="ECO:0000256" key="5">
    <source>
        <dbReference type="ARBA" id="ARBA00022801"/>
    </source>
</evidence>
<accession>A0A2Z6S294</accession>
<dbReference type="EMBL" id="BEXD01002463">
    <property type="protein sequence ID" value="GBB98406.1"/>
    <property type="molecule type" value="Genomic_DNA"/>
</dbReference>
<feature type="non-terminal residue" evidence="8">
    <location>
        <position position="1"/>
    </location>
</feature>
<dbReference type="AlphaFoldDB" id="A0A2Z6S294"/>
<proteinExistence type="predicted"/>
<evidence type="ECO:0000256" key="2">
    <source>
        <dbReference type="ARBA" id="ARBA00022695"/>
    </source>
</evidence>
<dbReference type="GO" id="GO:0016787">
    <property type="term" value="F:hydrolase activity"/>
    <property type="evidence" value="ECO:0007669"/>
    <property type="project" value="UniProtKB-KW"/>
</dbReference>
<dbReference type="STRING" id="94130.A0A2Z6S294"/>
<dbReference type="GO" id="GO:0003964">
    <property type="term" value="F:RNA-directed DNA polymerase activity"/>
    <property type="evidence" value="ECO:0007669"/>
    <property type="project" value="UniProtKB-KW"/>
</dbReference>
<dbReference type="CDD" id="cd09274">
    <property type="entry name" value="RNase_HI_RT_Ty3"/>
    <property type="match status" value="1"/>
</dbReference>
<keyword evidence="6" id="KW-0695">RNA-directed DNA polymerase</keyword>
<dbReference type="GO" id="GO:0004519">
    <property type="term" value="F:endonuclease activity"/>
    <property type="evidence" value="ECO:0007669"/>
    <property type="project" value="UniProtKB-KW"/>
</dbReference>
<organism evidence="8 9">
    <name type="scientific">Rhizophagus clarus</name>
    <dbReference type="NCBI Taxonomy" id="94130"/>
    <lineage>
        <taxon>Eukaryota</taxon>
        <taxon>Fungi</taxon>
        <taxon>Fungi incertae sedis</taxon>
        <taxon>Mucoromycota</taxon>
        <taxon>Glomeromycotina</taxon>
        <taxon>Glomeromycetes</taxon>
        <taxon>Glomerales</taxon>
        <taxon>Glomeraceae</taxon>
        <taxon>Rhizophagus</taxon>
    </lineage>
</organism>
<dbReference type="InterPro" id="IPR041373">
    <property type="entry name" value="RT_RNaseH"/>
</dbReference>
<keyword evidence="3" id="KW-0540">Nuclease</keyword>
<comment type="caution">
    <text evidence="8">The sequence shown here is derived from an EMBL/GenBank/DDBJ whole genome shotgun (WGS) entry which is preliminary data.</text>
</comment>
<evidence type="ECO:0000313" key="8">
    <source>
        <dbReference type="EMBL" id="GBB98406.1"/>
    </source>
</evidence>
<dbReference type="PANTHER" id="PTHR34072">
    <property type="entry name" value="ENZYMATIC POLYPROTEIN-RELATED"/>
    <property type="match status" value="1"/>
</dbReference>
<dbReference type="InterPro" id="IPR043502">
    <property type="entry name" value="DNA/RNA_pol_sf"/>
</dbReference>
<keyword evidence="4" id="KW-0255">Endonuclease</keyword>
<keyword evidence="2" id="KW-0548">Nucleotidyltransferase</keyword>
<gene>
    <name evidence="8" type="ORF">RclHR1_32140004</name>
</gene>
<evidence type="ECO:0000256" key="3">
    <source>
        <dbReference type="ARBA" id="ARBA00022722"/>
    </source>
</evidence>
<dbReference type="SUPFAM" id="SSF56672">
    <property type="entry name" value="DNA/RNA polymerases"/>
    <property type="match status" value="1"/>
</dbReference>
<feature type="domain" description="Reverse transcriptase RNase H-like" evidence="7">
    <location>
        <begin position="2"/>
        <end position="49"/>
    </location>
</feature>
<evidence type="ECO:0000259" key="7">
    <source>
        <dbReference type="Pfam" id="PF17917"/>
    </source>
</evidence>
<keyword evidence="9" id="KW-1185">Reference proteome</keyword>
<name>A0A2Z6S294_9GLOM</name>
<dbReference type="Proteomes" id="UP000247702">
    <property type="component" value="Unassembled WGS sequence"/>
</dbReference>
<evidence type="ECO:0000256" key="6">
    <source>
        <dbReference type="ARBA" id="ARBA00022918"/>
    </source>
</evidence>
<keyword evidence="5" id="KW-0378">Hydrolase</keyword>
<protein>
    <recommendedName>
        <fullName evidence="7">Reverse transcriptase RNase H-like domain-containing protein</fullName>
    </recommendedName>
</protein>
<evidence type="ECO:0000256" key="1">
    <source>
        <dbReference type="ARBA" id="ARBA00022679"/>
    </source>
</evidence>